<organism evidence="1 2">
    <name type="scientific">Mycobacterium heidelbergense</name>
    <dbReference type="NCBI Taxonomy" id="53376"/>
    <lineage>
        <taxon>Bacteria</taxon>
        <taxon>Bacillati</taxon>
        <taxon>Actinomycetota</taxon>
        <taxon>Actinomycetes</taxon>
        <taxon>Mycobacteriales</taxon>
        <taxon>Mycobacteriaceae</taxon>
        <taxon>Mycobacterium</taxon>
        <taxon>Mycobacterium simiae complex</taxon>
    </lineage>
</organism>
<evidence type="ECO:0000313" key="1">
    <source>
        <dbReference type="EMBL" id="ORA76425.1"/>
    </source>
</evidence>
<gene>
    <name evidence="1" type="ORF">BST25_02170</name>
</gene>
<dbReference type="OrthoDB" id="3699656at2"/>
<sequence>MTSRPGGTDRPFTVVVCAACAADHDLSVIDELRPTIRRCPHSMLVATACMLGPLTCASRPTGCGVMAVVQPCTNDRVACGPPHWVGPIIDDGDAAALRDWLELGQWENAPLPRQLGRHQLWTRGASRSN</sequence>
<dbReference type="AlphaFoldDB" id="A0A1X0DVQ6"/>
<dbReference type="EMBL" id="MVHR01000002">
    <property type="protein sequence ID" value="ORA76425.1"/>
    <property type="molecule type" value="Genomic_DNA"/>
</dbReference>
<comment type="caution">
    <text evidence="1">The sequence shown here is derived from an EMBL/GenBank/DDBJ whole genome shotgun (WGS) entry which is preliminary data.</text>
</comment>
<protein>
    <submittedName>
        <fullName evidence="1">Uncharacterized protein</fullName>
    </submittedName>
</protein>
<reference evidence="1 2" key="1">
    <citation type="submission" date="2017-02" db="EMBL/GenBank/DDBJ databases">
        <title>The new phylogeny of genus Mycobacterium.</title>
        <authorList>
            <person name="Tortoli E."/>
            <person name="Trovato A."/>
            <person name="Cirillo D.M."/>
        </authorList>
    </citation>
    <scope>NUCLEOTIDE SEQUENCE [LARGE SCALE GENOMIC DNA]</scope>
    <source>
        <strain evidence="1 2">DSM 44471</strain>
    </source>
</reference>
<proteinExistence type="predicted"/>
<accession>A0A1X0DVQ6</accession>
<dbReference type="Proteomes" id="UP000192566">
    <property type="component" value="Unassembled WGS sequence"/>
</dbReference>
<name>A0A1X0DVQ6_MYCHE</name>
<evidence type="ECO:0000313" key="2">
    <source>
        <dbReference type="Proteomes" id="UP000192566"/>
    </source>
</evidence>
<keyword evidence="2" id="KW-1185">Reference proteome</keyword>
<dbReference type="STRING" id="53376.BST25_02170"/>